<dbReference type="Proteomes" id="UP000294678">
    <property type="component" value="Unassembled WGS sequence"/>
</dbReference>
<evidence type="ECO:0000259" key="1">
    <source>
        <dbReference type="Pfam" id="PF01592"/>
    </source>
</evidence>
<reference evidence="2 3" key="1">
    <citation type="submission" date="2019-03" db="EMBL/GenBank/DDBJ databases">
        <title>Genomic Encyclopedia of Type Strains, Phase IV (KMG-IV): sequencing the most valuable type-strain genomes for metagenomic binning, comparative biology and taxonomic classification.</title>
        <authorList>
            <person name="Goeker M."/>
        </authorList>
    </citation>
    <scope>NUCLEOTIDE SEQUENCE [LARGE SCALE GENOMIC DNA]</scope>
    <source>
        <strain evidence="2 3">DSM 100055</strain>
    </source>
</reference>
<dbReference type="SUPFAM" id="SSF82649">
    <property type="entry name" value="SufE/NifU"/>
    <property type="match status" value="1"/>
</dbReference>
<dbReference type="GO" id="GO:0051536">
    <property type="term" value="F:iron-sulfur cluster binding"/>
    <property type="evidence" value="ECO:0007669"/>
    <property type="project" value="InterPro"/>
</dbReference>
<dbReference type="Gene3D" id="3.90.1010.10">
    <property type="match status" value="1"/>
</dbReference>
<proteinExistence type="predicted"/>
<evidence type="ECO:0000313" key="2">
    <source>
        <dbReference type="EMBL" id="TDT69883.1"/>
    </source>
</evidence>
<dbReference type="EMBL" id="SOBG01000005">
    <property type="protein sequence ID" value="TDT69883.1"/>
    <property type="molecule type" value="Genomic_DNA"/>
</dbReference>
<dbReference type="InterPro" id="IPR002871">
    <property type="entry name" value="NIF_FeS_clus_asmbl_NifU_N"/>
</dbReference>
<name>A0AA46I5F2_9FUSO</name>
<accession>A0AA46I5F2</accession>
<organism evidence="2 3">
    <name type="scientific">Hypnocyclicus thermotrophus</name>
    <dbReference type="NCBI Taxonomy" id="1627895"/>
    <lineage>
        <taxon>Bacteria</taxon>
        <taxon>Fusobacteriati</taxon>
        <taxon>Fusobacteriota</taxon>
        <taxon>Fusobacteriia</taxon>
        <taxon>Fusobacteriales</taxon>
        <taxon>Fusobacteriaceae</taxon>
        <taxon>Hypnocyclicus</taxon>
    </lineage>
</organism>
<dbReference type="NCBIfam" id="TIGR01994">
    <property type="entry name" value="SUF_scaf_2"/>
    <property type="match status" value="1"/>
</dbReference>
<feature type="domain" description="NIF system FeS cluster assembly NifU N-terminal" evidence="1">
    <location>
        <begin position="7"/>
        <end position="127"/>
    </location>
</feature>
<protein>
    <submittedName>
        <fullName evidence="2">Modular FeS cluster scaffolding protein NifU</fullName>
    </submittedName>
</protein>
<dbReference type="Pfam" id="PF01592">
    <property type="entry name" value="NifU_N"/>
    <property type="match status" value="1"/>
</dbReference>
<dbReference type="RefSeq" id="WP_134113289.1">
    <property type="nucleotide sequence ID" value="NZ_SOBG01000005.1"/>
</dbReference>
<dbReference type="CDD" id="cd06664">
    <property type="entry name" value="IscU_like"/>
    <property type="match status" value="1"/>
</dbReference>
<keyword evidence="3" id="KW-1185">Reference proteome</keyword>
<gene>
    <name evidence="2" type="ORF">EV215_1426</name>
</gene>
<sequence>MDYNKIYTSLIMEHNKSGHNKREIKNADYIERGHNPNCGDDITVQLKIKDDKIVDGAFIGIGCAISQASASILFDIINGKNINEAKHIVESYLKMIKKEEISEEDKEKLEDAVILENISNMPARVKCATLAWNGVKIIFNKI</sequence>
<dbReference type="PANTHER" id="PTHR10093">
    <property type="entry name" value="IRON-SULFUR CLUSTER ASSEMBLY ENZYME NIFU HOMOLOG"/>
    <property type="match status" value="1"/>
</dbReference>
<dbReference type="GO" id="GO:0016226">
    <property type="term" value="P:iron-sulfur cluster assembly"/>
    <property type="evidence" value="ECO:0007669"/>
    <property type="project" value="InterPro"/>
</dbReference>
<dbReference type="AlphaFoldDB" id="A0AA46I5F2"/>
<evidence type="ECO:0000313" key="3">
    <source>
        <dbReference type="Proteomes" id="UP000294678"/>
    </source>
</evidence>
<dbReference type="GO" id="GO:0005506">
    <property type="term" value="F:iron ion binding"/>
    <property type="evidence" value="ECO:0007669"/>
    <property type="project" value="InterPro"/>
</dbReference>
<comment type="caution">
    <text evidence="2">The sequence shown here is derived from an EMBL/GenBank/DDBJ whole genome shotgun (WGS) entry which is preliminary data.</text>
</comment>